<feature type="transmembrane region" description="Helical" evidence="7">
    <location>
        <begin position="326"/>
        <end position="345"/>
    </location>
</feature>
<dbReference type="NCBIfam" id="TIGR00792">
    <property type="entry name" value="gph"/>
    <property type="match status" value="1"/>
</dbReference>
<comment type="caution">
    <text evidence="8">The sequence shown here is derived from an EMBL/GenBank/DDBJ whole genome shotgun (WGS) entry which is preliminary data.</text>
</comment>
<name>A0A0N8GQZ2_9CHLR</name>
<dbReference type="CDD" id="cd17332">
    <property type="entry name" value="MFS_MelB_like"/>
    <property type="match status" value="1"/>
</dbReference>
<dbReference type="InterPro" id="IPR001927">
    <property type="entry name" value="Na/Gal_symport"/>
</dbReference>
<accession>A0A0N8GQZ2</accession>
<dbReference type="GO" id="GO:0006814">
    <property type="term" value="P:sodium ion transport"/>
    <property type="evidence" value="ECO:0007669"/>
    <property type="project" value="InterPro"/>
</dbReference>
<sequence>MSQSLEVSSVDSPRTRPLKRITKIFYGSGDFGRASFNTLRQIFYAIFLTDVVGIDPRLASIAALAGIVWDAINDPLVGAISDNVRTRWGRRRPFLILFSIPFALAFILLWWAPPWHSQGLLLLHVTLAYMVSDTIQTLVTVPYLALTPELAEDYDDRTSLTSFRMFFNLVASMVAAVAAPSIVDASVKAGHTLQQGYITVAAIFGGIAVIPFFLIFFTVKERPISNEVQEETLTFKQTLQLLWANTPFRSATGIYVLNWISADVVSLMIPYYLLYWISQGDFLAKINIFGQKVATESVVLGVLMLTATLTVPFWNHIAHRFGKRSAYISGMAMWVIVQISIFFVYPGSYGLMIGLIVLAGIGISNAHILPESIFPDVIDWDELRTNHRREGMYYGAINFIRKLSSALAIFISLQVLGWFGYQSPPEGAVIFTQSPQTLTVIRLLTGPLVAVFLVAAILFAWNYPLNREKQARIRRLLQKRQKQPQTAAVLLHKEI</sequence>
<keyword evidence="4 7" id="KW-0812">Transmembrane</keyword>
<dbReference type="PANTHER" id="PTHR11328:SF24">
    <property type="entry name" value="MAJOR FACILITATOR SUPERFAMILY (MFS) PROFILE DOMAIN-CONTAINING PROTEIN"/>
    <property type="match status" value="1"/>
</dbReference>
<feature type="transmembrane region" description="Helical" evidence="7">
    <location>
        <begin position="195"/>
        <end position="217"/>
    </location>
</feature>
<feature type="transmembrane region" description="Helical" evidence="7">
    <location>
        <begin position="165"/>
        <end position="183"/>
    </location>
</feature>
<feature type="transmembrane region" description="Helical" evidence="7">
    <location>
        <begin position="256"/>
        <end position="277"/>
    </location>
</feature>
<protein>
    <recommendedName>
        <fullName evidence="10">MFS transporter</fullName>
    </recommendedName>
</protein>
<feature type="transmembrane region" description="Helical" evidence="7">
    <location>
        <begin position="94"/>
        <end position="113"/>
    </location>
</feature>
<dbReference type="STRING" id="229921.ADN01_06655"/>
<dbReference type="Gene3D" id="1.20.1250.20">
    <property type="entry name" value="MFS general substrate transporter like domains"/>
    <property type="match status" value="2"/>
</dbReference>
<feature type="transmembrane region" description="Helical" evidence="7">
    <location>
        <begin position="399"/>
        <end position="421"/>
    </location>
</feature>
<dbReference type="InterPro" id="IPR039672">
    <property type="entry name" value="MFS_2"/>
</dbReference>
<evidence type="ECO:0000256" key="1">
    <source>
        <dbReference type="ARBA" id="ARBA00004651"/>
    </source>
</evidence>
<comment type="subcellular location">
    <subcellularLocation>
        <location evidence="1">Cell membrane</location>
        <topology evidence="1">Multi-pass membrane protein</topology>
    </subcellularLocation>
</comment>
<evidence type="ECO:0000256" key="3">
    <source>
        <dbReference type="ARBA" id="ARBA00022475"/>
    </source>
</evidence>
<dbReference type="InterPro" id="IPR036259">
    <property type="entry name" value="MFS_trans_sf"/>
</dbReference>
<dbReference type="OrthoDB" id="9764596at2"/>
<feature type="transmembrane region" description="Helical" evidence="7">
    <location>
        <begin position="351"/>
        <end position="378"/>
    </location>
</feature>
<evidence type="ECO:0008006" key="10">
    <source>
        <dbReference type="Google" id="ProtNLM"/>
    </source>
</evidence>
<feature type="transmembrane region" description="Helical" evidence="7">
    <location>
        <begin position="119"/>
        <end position="144"/>
    </location>
</feature>
<dbReference type="PATRIC" id="fig|229921.5.peg.2218"/>
<dbReference type="EMBL" id="LGCM01000027">
    <property type="protein sequence ID" value="KPL85050.1"/>
    <property type="molecule type" value="Genomic_DNA"/>
</dbReference>
<dbReference type="GO" id="GO:0005886">
    <property type="term" value="C:plasma membrane"/>
    <property type="evidence" value="ECO:0007669"/>
    <property type="project" value="UniProtKB-SubCell"/>
</dbReference>
<evidence type="ECO:0000256" key="2">
    <source>
        <dbReference type="ARBA" id="ARBA00022448"/>
    </source>
</evidence>
<dbReference type="RefSeq" id="WP_062418530.1">
    <property type="nucleotide sequence ID" value="NZ_DF967974.1"/>
</dbReference>
<gene>
    <name evidence="8" type="ORF">ADN01_06655</name>
</gene>
<dbReference type="PANTHER" id="PTHR11328">
    <property type="entry name" value="MAJOR FACILITATOR SUPERFAMILY DOMAIN-CONTAINING PROTEIN"/>
    <property type="match status" value="1"/>
</dbReference>
<evidence type="ECO:0000313" key="8">
    <source>
        <dbReference type="EMBL" id="KPL85050.1"/>
    </source>
</evidence>
<reference evidence="8 9" key="1">
    <citation type="submission" date="2015-07" db="EMBL/GenBank/DDBJ databases">
        <title>Genome sequence of Levilinea saccharolytica DSM 16555.</title>
        <authorList>
            <person name="Hemp J."/>
            <person name="Ward L.M."/>
            <person name="Pace L.A."/>
            <person name="Fischer W.W."/>
        </authorList>
    </citation>
    <scope>NUCLEOTIDE SEQUENCE [LARGE SCALE GENOMIC DNA]</scope>
    <source>
        <strain evidence="8 9">KIBI-1</strain>
    </source>
</reference>
<keyword evidence="2" id="KW-0813">Transport</keyword>
<dbReference type="InterPro" id="IPR018043">
    <property type="entry name" value="Na/Gal_symport_CS"/>
</dbReference>
<keyword evidence="3" id="KW-1003">Cell membrane</keyword>
<keyword evidence="9" id="KW-1185">Reference proteome</keyword>
<dbReference type="Pfam" id="PF13347">
    <property type="entry name" value="MFS_2"/>
    <property type="match status" value="1"/>
</dbReference>
<evidence type="ECO:0000256" key="7">
    <source>
        <dbReference type="SAM" id="Phobius"/>
    </source>
</evidence>
<dbReference type="SUPFAM" id="SSF103473">
    <property type="entry name" value="MFS general substrate transporter"/>
    <property type="match status" value="1"/>
</dbReference>
<keyword evidence="5 7" id="KW-1133">Transmembrane helix</keyword>
<dbReference type="AlphaFoldDB" id="A0A0N8GQZ2"/>
<feature type="transmembrane region" description="Helical" evidence="7">
    <location>
        <begin position="297"/>
        <end position="314"/>
    </location>
</feature>
<keyword evidence="6 7" id="KW-0472">Membrane</keyword>
<dbReference type="GO" id="GO:0015293">
    <property type="term" value="F:symporter activity"/>
    <property type="evidence" value="ECO:0007669"/>
    <property type="project" value="InterPro"/>
</dbReference>
<organism evidence="8 9">
    <name type="scientific">Levilinea saccharolytica</name>
    <dbReference type="NCBI Taxonomy" id="229921"/>
    <lineage>
        <taxon>Bacteria</taxon>
        <taxon>Bacillati</taxon>
        <taxon>Chloroflexota</taxon>
        <taxon>Anaerolineae</taxon>
        <taxon>Anaerolineales</taxon>
        <taxon>Anaerolineaceae</taxon>
        <taxon>Levilinea</taxon>
    </lineage>
</organism>
<evidence type="ECO:0000256" key="4">
    <source>
        <dbReference type="ARBA" id="ARBA00022692"/>
    </source>
</evidence>
<dbReference type="PROSITE" id="PS00872">
    <property type="entry name" value="NA_GALACTOSIDE_SYMP"/>
    <property type="match status" value="1"/>
</dbReference>
<evidence type="ECO:0000256" key="5">
    <source>
        <dbReference type="ARBA" id="ARBA00022989"/>
    </source>
</evidence>
<dbReference type="Proteomes" id="UP000050501">
    <property type="component" value="Unassembled WGS sequence"/>
</dbReference>
<feature type="transmembrane region" description="Helical" evidence="7">
    <location>
        <begin position="441"/>
        <end position="465"/>
    </location>
</feature>
<evidence type="ECO:0000256" key="6">
    <source>
        <dbReference type="ARBA" id="ARBA00023136"/>
    </source>
</evidence>
<dbReference type="GO" id="GO:0008643">
    <property type="term" value="P:carbohydrate transport"/>
    <property type="evidence" value="ECO:0007669"/>
    <property type="project" value="InterPro"/>
</dbReference>
<evidence type="ECO:0000313" key="9">
    <source>
        <dbReference type="Proteomes" id="UP000050501"/>
    </source>
</evidence>
<proteinExistence type="predicted"/>